<dbReference type="Proteomes" id="UP000017836">
    <property type="component" value="Unassembled WGS sequence"/>
</dbReference>
<dbReference type="GO" id="GO:0005681">
    <property type="term" value="C:spliceosomal complex"/>
    <property type="evidence" value="ECO:0000318"/>
    <property type="project" value="GO_Central"/>
</dbReference>
<feature type="domain" description="RRM" evidence="3">
    <location>
        <begin position="39"/>
        <end position="117"/>
    </location>
</feature>
<dbReference type="CDD" id="cd00590">
    <property type="entry name" value="RRM_SF"/>
    <property type="match status" value="1"/>
</dbReference>
<feature type="compositionally biased region" description="Basic residues" evidence="2">
    <location>
        <begin position="17"/>
        <end position="26"/>
    </location>
</feature>
<dbReference type="STRING" id="13333.W1NHH1"/>
<sequence length="300" mass="33543">MSYSRGGRGRRPDSRSRSRSRSRGRSRSYDPDDAQNPGNNLYITGLSTRVTTRELERHFQSEGKVLECHLVVDPRTRESRGFGFVTMETIEDADRCIKYLNRSVLEGRVIAVEKVDVPLPSFSTVKSSAVKLSEMVYGNCRKLCSSSSEMLPDNFLAAGRVCVASANSQPKLLTLFELCIDLSNQNTPTSKHIVRIREFRLFYRGWLYALRREEKVGNQPQENILAGEQAERNADDLQVTRHIGIDVDLPLCCHVETESALLQGAGVAAAHHTPLVAGTMPTVHHLPKGIESVFTVHHLQ</sequence>
<evidence type="ECO:0000259" key="3">
    <source>
        <dbReference type="PROSITE" id="PS50102"/>
    </source>
</evidence>
<dbReference type="GO" id="GO:0048026">
    <property type="term" value="P:positive regulation of mRNA splicing, via spliceosome"/>
    <property type="evidence" value="ECO:0000318"/>
    <property type="project" value="GO_Central"/>
</dbReference>
<keyword evidence="5" id="KW-1185">Reference proteome</keyword>
<dbReference type="eggNOG" id="KOG4661">
    <property type="taxonomic scope" value="Eukaryota"/>
</dbReference>
<dbReference type="InterPro" id="IPR050441">
    <property type="entry name" value="RBM"/>
</dbReference>
<accession>W1NHH1</accession>
<dbReference type="EMBL" id="KI397501">
    <property type="protein sequence ID" value="ERM94943.1"/>
    <property type="molecule type" value="Genomic_DNA"/>
</dbReference>
<gene>
    <name evidence="4" type="ORF">AMTR_s00009p00202570</name>
</gene>
<organism evidence="4 5">
    <name type="scientific">Amborella trichopoda</name>
    <dbReference type="NCBI Taxonomy" id="13333"/>
    <lineage>
        <taxon>Eukaryota</taxon>
        <taxon>Viridiplantae</taxon>
        <taxon>Streptophyta</taxon>
        <taxon>Embryophyta</taxon>
        <taxon>Tracheophyta</taxon>
        <taxon>Spermatophyta</taxon>
        <taxon>Magnoliopsida</taxon>
        <taxon>Amborellales</taxon>
        <taxon>Amborellaceae</taxon>
        <taxon>Amborella</taxon>
    </lineage>
</organism>
<dbReference type="AlphaFoldDB" id="W1NHH1"/>
<evidence type="ECO:0000256" key="1">
    <source>
        <dbReference type="PROSITE-ProRule" id="PRU00176"/>
    </source>
</evidence>
<dbReference type="PANTHER" id="PTHR48034">
    <property type="entry name" value="TRANSFORMER-2 SEX-DETERMINING PROTEIN-RELATED"/>
    <property type="match status" value="1"/>
</dbReference>
<feature type="region of interest" description="Disordered" evidence="2">
    <location>
        <begin position="1"/>
        <end position="43"/>
    </location>
</feature>
<dbReference type="Gene3D" id="3.30.70.330">
    <property type="match status" value="1"/>
</dbReference>
<dbReference type="InterPro" id="IPR035979">
    <property type="entry name" value="RBD_domain_sf"/>
</dbReference>
<proteinExistence type="predicted"/>
<protein>
    <recommendedName>
        <fullName evidence="3">RRM domain-containing protein</fullName>
    </recommendedName>
</protein>
<dbReference type="InterPro" id="IPR000504">
    <property type="entry name" value="RRM_dom"/>
</dbReference>
<dbReference type="SUPFAM" id="SSF54928">
    <property type="entry name" value="RNA-binding domain, RBD"/>
    <property type="match status" value="1"/>
</dbReference>
<dbReference type="GO" id="GO:0003723">
    <property type="term" value="F:RNA binding"/>
    <property type="evidence" value="ECO:0000318"/>
    <property type="project" value="GO_Central"/>
</dbReference>
<dbReference type="Pfam" id="PF00076">
    <property type="entry name" value="RRM_1"/>
    <property type="match status" value="1"/>
</dbReference>
<dbReference type="HOGENOM" id="CLU_928558_0_0_1"/>
<dbReference type="Gramene" id="ERM94943">
    <property type="protein sequence ID" value="ERM94943"/>
    <property type="gene ID" value="AMTR_s00009p00202570"/>
</dbReference>
<name>W1NHH1_AMBTC</name>
<evidence type="ECO:0000313" key="5">
    <source>
        <dbReference type="Proteomes" id="UP000017836"/>
    </source>
</evidence>
<evidence type="ECO:0000256" key="2">
    <source>
        <dbReference type="SAM" id="MobiDB-lite"/>
    </source>
</evidence>
<evidence type="ECO:0000313" key="4">
    <source>
        <dbReference type="EMBL" id="ERM94943.1"/>
    </source>
</evidence>
<reference evidence="5" key="1">
    <citation type="journal article" date="2013" name="Science">
        <title>The Amborella genome and the evolution of flowering plants.</title>
        <authorList>
            <consortium name="Amborella Genome Project"/>
        </authorList>
    </citation>
    <scope>NUCLEOTIDE SEQUENCE [LARGE SCALE GENOMIC DNA]</scope>
</reference>
<dbReference type="SMART" id="SM00360">
    <property type="entry name" value="RRM"/>
    <property type="match status" value="1"/>
</dbReference>
<dbReference type="InterPro" id="IPR012677">
    <property type="entry name" value="Nucleotide-bd_a/b_plait_sf"/>
</dbReference>
<dbReference type="PROSITE" id="PS50102">
    <property type="entry name" value="RRM"/>
    <property type="match status" value="1"/>
</dbReference>
<keyword evidence="1" id="KW-0694">RNA-binding</keyword>